<dbReference type="GO" id="GO:0046872">
    <property type="term" value="F:metal ion binding"/>
    <property type="evidence" value="ECO:0007669"/>
    <property type="project" value="UniProtKB-KW"/>
</dbReference>
<accession>A0A382VFS7</accession>
<evidence type="ECO:0000259" key="7">
    <source>
        <dbReference type="PROSITE" id="PS51918"/>
    </source>
</evidence>
<dbReference type="PROSITE" id="PS50926">
    <property type="entry name" value="TRAM"/>
    <property type="match status" value="1"/>
</dbReference>
<protein>
    <submittedName>
        <fullName evidence="8">Uncharacterized protein</fullName>
    </submittedName>
</protein>
<dbReference type="PANTHER" id="PTHR43020:SF2">
    <property type="entry name" value="MITOCHONDRIAL TRNA METHYLTHIOTRANSFERASE CDK5RAP1"/>
    <property type="match status" value="1"/>
</dbReference>
<evidence type="ECO:0000256" key="1">
    <source>
        <dbReference type="ARBA" id="ARBA00022485"/>
    </source>
</evidence>
<dbReference type="GO" id="GO:0051539">
    <property type="term" value="F:4 iron, 4 sulfur cluster binding"/>
    <property type="evidence" value="ECO:0007669"/>
    <property type="project" value="UniProtKB-KW"/>
</dbReference>
<dbReference type="InterPro" id="IPR007197">
    <property type="entry name" value="rSAM"/>
</dbReference>
<keyword evidence="3" id="KW-0479">Metal-binding</keyword>
<feature type="non-terminal residue" evidence="8">
    <location>
        <position position="1"/>
    </location>
</feature>
<dbReference type="SUPFAM" id="SSF102114">
    <property type="entry name" value="Radical SAM enzymes"/>
    <property type="match status" value="1"/>
</dbReference>
<dbReference type="InterPro" id="IPR058240">
    <property type="entry name" value="rSAM_sf"/>
</dbReference>
<dbReference type="GO" id="GO:0035597">
    <property type="term" value="F:tRNA-2-methylthio-N(6)-dimethylallyladenosine(37) synthase activity"/>
    <property type="evidence" value="ECO:0007669"/>
    <property type="project" value="TreeGrafter"/>
</dbReference>
<dbReference type="PROSITE" id="PS51918">
    <property type="entry name" value="RADICAL_SAM"/>
    <property type="match status" value="1"/>
</dbReference>
<dbReference type="GO" id="GO:0005829">
    <property type="term" value="C:cytosol"/>
    <property type="evidence" value="ECO:0007669"/>
    <property type="project" value="TreeGrafter"/>
</dbReference>
<reference evidence="8" key="1">
    <citation type="submission" date="2018-05" db="EMBL/GenBank/DDBJ databases">
        <authorList>
            <person name="Lanie J.A."/>
            <person name="Ng W.-L."/>
            <person name="Kazmierczak K.M."/>
            <person name="Andrzejewski T.M."/>
            <person name="Davidsen T.M."/>
            <person name="Wayne K.J."/>
            <person name="Tettelin H."/>
            <person name="Glass J.I."/>
            <person name="Rusch D."/>
            <person name="Podicherti R."/>
            <person name="Tsui H.-C.T."/>
            <person name="Winkler M.E."/>
        </authorList>
    </citation>
    <scope>NUCLEOTIDE SEQUENCE</scope>
</reference>
<evidence type="ECO:0000256" key="3">
    <source>
        <dbReference type="ARBA" id="ARBA00022723"/>
    </source>
</evidence>
<proteinExistence type="predicted"/>
<feature type="domain" description="TRAM" evidence="6">
    <location>
        <begin position="110"/>
        <end position="173"/>
    </location>
</feature>
<dbReference type="InterPro" id="IPR023404">
    <property type="entry name" value="rSAM_horseshoe"/>
</dbReference>
<keyword evidence="2" id="KW-0949">S-adenosyl-L-methionine</keyword>
<sequence>GSDRILARMKRGHTILEYKSKIRRLRAIRPELSLSSDFIIGFPGETDDDFSQTMQLIDDTGFDHSFSFIYSARPGTPAADLKDETPLEVKKQRLAVLQGRISQQATRISEAMIGSTQRILVSGVSRKDPSQLQGRTENNRVVNFSELDKCHIGTFVDVEIFEALPNSLRGKLV</sequence>
<evidence type="ECO:0000256" key="2">
    <source>
        <dbReference type="ARBA" id="ARBA00022691"/>
    </source>
</evidence>
<keyword evidence="4" id="KW-0408">Iron</keyword>
<keyword evidence="1" id="KW-0004">4Fe-4S</keyword>
<evidence type="ECO:0000259" key="6">
    <source>
        <dbReference type="PROSITE" id="PS50926"/>
    </source>
</evidence>
<dbReference type="AlphaFoldDB" id="A0A382VFS7"/>
<keyword evidence="5" id="KW-0411">Iron-sulfur</keyword>
<name>A0A382VFS7_9ZZZZ</name>
<organism evidence="8">
    <name type="scientific">marine metagenome</name>
    <dbReference type="NCBI Taxonomy" id="408172"/>
    <lineage>
        <taxon>unclassified sequences</taxon>
        <taxon>metagenomes</taxon>
        <taxon>ecological metagenomes</taxon>
    </lineage>
</organism>
<dbReference type="EMBL" id="UINC01151251">
    <property type="protein sequence ID" value="SVD44751.1"/>
    <property type="molecule type" value="Genomic_DNA"/>
</dbReference>
<dbReference type="PANTHER" id="PTHR43020">
    <property type="entry name" value="CDK5 REGULATORY SUBUNIT-ASSOCIATED PROTEIN 1"/>
    <property type="match status" value="1"/>
</dbReference>
<evidence type="ECO:0000313" key="8">
    <source>
        <dbReference type="EMBL" id="SVD44751.1"/>
    </source>
</evidence>
<gene>
    <name evidence="8" type="ORF">METZ01_LOCUS397605</name>
</gene>
<dbReference type="InterPro" id="IPR002792">
    <property type="entry name" value="TRAM_dom"/>
</dbReference>
<dbReference type="Pfam" id="PF01938">
    <property type="entry name" value="TRAM"/>
    <property type="match status" value="1"/>
</dbReference>
<evidence type="ECO:0000256" key="4">
    <source>
        <dbReference type="ARBA" id="ARBA00023004"/>
    </source>
</evidence>
<feature type="domain" description="Radical SAM core" evidence="7">
    <location>
        <begin position="1"/>
        <end position="107"/>
    </location>
</feature>
<evidence type="ECO:0000256" key="5">
    <source>
        <dbReference type="ARBA" id="ARBA00023014"/>
    </source>
</evidence>
<dbReference type="Gene3D" id="3.80.30.20">
    <property type="entry name" value="tm_1862 like domain"/>
    <property type="match status" value="1"/>
</dbReference>